<organism evidence="2 4">
    <name type="scientific">Capnocytophaga haemolytica</name>
    <dbReference type="NCBI Taxonomy" id="45243"/>
    <lineage>
        <taxon>Bacteria</taxon>
        <taxon>Pseudomonadati</taxon>
        <taxon>Bacteroidota</taxon>
        <taxon>Flavobacteriia</taxon>
        <taxon>Flavobacteriales</taxon>
        <taxon>Flavobacteriaceae</taxon>
        <taxon>Capnocytophaga</taxon>
    </lineage>
</organism>
<proteinExistence type="predicted"/>
<name>A0AAX2H0Y3_9FLAO</name>
<sequence length="130" mass="14571">MELESKKIVVGKSQGALFEQLAQVRNFERLMPDNLVKFEMLRDDAFVFALKGMPEITLEKKSEVPATQLVLGAPEGKLPFMLTTNLNALSEDSTEVQMHFNGDFNPLIAMMVKTPLGKLIETIVSKMQEL</sequence>
<dbReference type="RefSeq" id="WP_066430529.1">
    <property type="nucleotide sequence ID" value="NZ_CP014227.1"/>
</dbReference>
<evidence type="ECO:0000313" key="4">
    <source>
        <dbReference type="Proteomes" id="UP000215539"/>
    </source>
</evidence>
<keyword evidence="1" id="KW-0808">Transferase</keyword>
<dbReference type="KEGG" id="chg:AXF12_09280"/>
<dbReference type="EMBL" id="CP014227">
    <property type="protein sequence ID" value="AMD85688.1"/>
    <property type="molecule type" value="Genomic_DNA"/>
</dbReference>
<accession>A0AAX2H0Y3</accession>
<dbReference type="Proteomes" id="UP000065822">
    <property type="component" value="Chromosome"/>
</dbReference>
<keyword evidence="1" id="KW-0328">Glycosyltransferase</keyword>
<evidence type="ECO:0000313" key="2">
    <source>
        <dbReference type="EMBL" id="SNV16401.1"/>
    </source>
</evidence>
<dbReference type="AlphaFoldDB" id="A0AAX2H0Y3"/>
<gene>
    <name evidence="1" type="ORF">AXF12_09280</name>
    <name evidence="2" type="ORF">SAMEA44541418_02304</name>
</gene>
<dbReference type="EMBL" id="LT906449">
    <property type="protein sequence ID" value="SNV16401.1"/>
    <property type="molecule type" value="Genomic_DNA"/>
</dbReference>
<keyword evidence="3" id="KW-1185">Reference proteome</keyword>
<reference evidence="1 3" key="1">
    <citation type="submission" date="2016-02" db="EMBL/GenBank/DDBJ databases">
        <authorList>
            <person name="Holder M.E."/>
            <person name="Ajami N.J."/>
            <person name="Petrosino J.F."/>
        </authorList>
    </citation>
    <scope>NUCLEOTIDE SEQUENCE [LARGE SCALE GENOMIC DNA]</scope>
    <source>
        <strain evidence="1 3">CCUG 32990</strain>
    </source>
</reference>
<dbReference type="GO" id="GO:0016757">
    <property type="term" value="F:glycosyltransferase activity"/>
    <property type="evidence" value="ECO:0007669"/>
    <property type="project" value="UniProtKB-KW"/>
</dbReference>
<evidence type="ECO:0000313" key="3">
    <source>
        <dbReference type="Proteomes" id="UP000065822"/>
    </source>
</evidence>
<protein>
    <submittedName>
        <fullName evidence="1">Orotate phosphoribosyltransferase</fullName>
    </submittedName>
</protein>
<dbReference type="Proteomes" id="UP000215539">
    <property type="component" value="Chromosome 1"/>
</dbReference>
<evidence type="ECO:0000313" key="1">
    <source>
        <dbReference type="EMBL" id="AMD85688.1"/>
    </source>
</evidence>
<reference evidence="2 4" key="2">
    <citation type="submission" date="2017-06" db="EMBL/GenBank/DDBJ databases">
        <authorList>
            <consortium name="Pathogen Informatics"/>
        </authorList>
    </citation>
    <scope>NUCLEOTIDE SEQUENCE [LARGE SCALE GENOMIC DNA]</scope>
    <source>
        <strain evidence="2 4">NCTC12947</strain>
    </source>
</reference>
<dbReference type="SUPFAM" id="SSF55961">
    <property type="entry name" value="Bet v1-like"/>
    <property type="match status" value="1"/>
</dbReference>